<organism evidence="1 2">
    <name type="scientific">Alkalilimnicola ehrlichii</name>
    <dbReference type="NCBI Taxonomy" id="351052"/>
    <lineage>
        <taxon>Bacteria</taxon>
        <taxon>Pseudomonadati</taxon>
        <taxon>Pseudomonadota</taxon>
        <taxon>Gammaproteobacteria</taxon>
        <taxon>Chromatiales</taxon>
        <taxon>Ectothiorhodospiraceae</taxon>
        <taxon>Alkalilimnicola</taxon>
    </lineage>
</organism>
<name>A0A3E0X2V5_9GAMM</name>
<keyword evidence="2" id="KW-1185">Reference proteome</keyword>
<accession>A0A3E0X2V5</accession>
<dbReference type="AlphaFoldDB" id="A0A3E0X2V5"/>
<sequence>MFGRCVSGKNLCGRAGTKAACGLRLDKTAEGLAQRKATMAYRYGGFVGMAFQQTSMSLKQTVWDGVCLALCLLGGDSLLAYVTPAVVCSDWRCFALLAAPACHFNRPQHTALNRCQ</sequence>
<dbReference type="EMBL" id="NFZW01000001">
    <property type="protein sequence ID" value="RFA39368.1"/>
    <property type="molecule type" value="Genomic_DNA"/>
</dbReference>
<evidence type="ECO:0000313" key="2">
    <source>
        <dbReference type="Proteomes" id="UP000256763"/>
    </source>
</evidence>
<evidence type="ECO:0000313" key="1">
    <source>
        <dbReference type="EMBL" id="RFA39368.1"/>
    </source>
</evidence>
<gene>
    <name evidence="1" type="ORF">CAL65_00735</name>
</gene>
<comment type="caution">
    <text evidence="1">The sequence shown here is derived from an EMBL/GenBank/DDBJ whole genome shotgun (WGS) entry which is preliminary data.</text>
</comment>
<dbReference type="Proteomes" id="UP000256763">
    <property type="component" value="Unassembled WGS sequence"/>
</dbReference>
<proteinExistence type="predicted"/>
<reference evidence="2" key="1">
    <citation type="submission" date="2017-05" db="EMBL/GenBank/DDBJ databases">
        <authorList>
            <person name="Sharma S."/>
            <person name="Sidhu C."/>
            <person name="Pinnaka A.K."/>
        </authorList>
    </citation>
    <scope>NUCLEOTIDE SEQUENCE [LARGE SCALE GENOMIC DNA]</scope>
    <source>
        <strain evidence="2">AK93</strain>
    </source>
</reference>
<protein>
    <submittedName>
        <fullName evidence="1">Uncharacterized protein</fullName>
    </submittedName>
</protein>